<dbReference type="PANTHER" id="PTHR13109:SF7">
    <property type="entry name" value="NEUROCHONDRIN"/>
    <property type="match status" value="1"/>
</dbReference>
<name>A0A835LRS0_9MAGN</name>
<proteinExistence type="predicted"/>
<comment type="caution">
    <text evidence="1">The sequence shown here is derived from an EMBL/GenBank/DDBJ whole genome shotgun (WGS) entry which is preliminary data.</text>
</comment>
<dbReference type="SUPFAM" id="SSF48371">
    <property type="entry name" value="ARM repeat"/>
    <property type="match status" value="1"/>
</dbReference>
<evidence type="ECO:0000313" key="1">
    <source>
        <dbReference type="EMBL" id="KAF9601074.1"/>
    </source>
</evidence>
<protein>
    <submittedName>
        <fullName evidence="1">Uncharacterized protein</fullName>
    </submittedName>
</protein>
<organism evidence="1 2">
    <name type="scientific">Coptis chinensis</name>
    <dbReference type="NCBI Taxonomy" id="261450"/>
    <lineage>
        <taxon>Eukaryota</taxon>
        <taxon>Viridiplantae</taxon>
        <taxon>Streptophyta</taxon>
        <taxon>Embryophyta</taxon>
        <taxon>Tracheophyta</taxon>
        <taxon>Spermatophyta</taxon>
        <taxon>Magnoliopsida</taxon>
        <taxon>Ranunculales</taxon>
        <taxon>Ranunculaceae</taxon>
        <taxon>Coptidoideae</taxon>
        <taxon>Coptis</taxon>
    </lineage>
</organism>
<keyword evidence="2" id="KW-1185">Reference proteome</keyword>
<accession>A0A835LRS0</accession>
<dbReference type="InterPro" id="IPR016024">
    <property type="entry name" value="ARM-type_fold"/>
</dbReference>
<reference evidence="1 2" key="1">
    <citation type="submission" date="2020-10" db="EMBL/GenBank/DDBJ databases">
        <title>The Coptis chinensis genome and diversification of protoberbering-type alkaloids.</title>
        <authorList>
            <person name="Wang B."/>
            <person name="Shu S."/>
            <person name="Song C."/>
            <person name="Liu Y."/>
        </authorList>
    </citation>
    <scope>NUCLEOTIDE SEQUENCE [LARGE SCALE GENOMIC DNA]</scope>
    <source>
        <strain evidence="1">HL-2020</strain>
        <tissue evidence="1">Leaf</tissue>
    </source>
</reference>
<evidence type="ECO:0000313" key="2">
    <source>
        <dbReference type="Proteomes" id="UP000631114"/>
    </source>
</evidence>
<dbReference type="Pfam" id="PF05536">
    <property type="entry name" value="Neurochondrin"/>
    <property type="match status" value="1"/>
</dbReference>
<dbReference type="PANTHER" id="PTHR13109">
    <property type="entry name" value="NEUROCHONDRIN"/>
    <property type="match status" value="1"/>
</dbReference>
<dbReference type="EMBL" id="JADFTS010000006">
    <property type="protein sequence ID" value="KAF9601074.1"/>
    <property type="molecule type" value="Genomic_DNA"/>
</dbReference>
<sequence>MEAINMLRSKSEEKRTLGLIKASKLCNDHAMLTRVFDTVGARFLDRLVNSGSDDDQVVLYEDVDVLRAISCVPESESSQEIVSMIPCLLDILKRGACSAITDACYQFLFLVSTTLHNGLATLYEYNGVSVLVSCMASLPDGSCSLNLAIRLVKSMLCDLPVEDRIYKEFPSELSQLVIITTRQFALLHNGLKFEVLQLLSTLLSSEYASPLHDALRLMSNEDWSTNIRFGIEAVLRNRDASTENFHALVLAESLMWILGEKVALELQNPMNLIPKTLHYRKLFNLYIPKVLEQNDIGLVKFSASLRCPPHADCS</sequence>
<dbReference type="InterPro" id="IPR008709">
    <property type="entry name" value="Neurochondrin"/>
</dbReference>
<dbReference type="Proteomes" id="UP000631114">
    <property type="component" value="Unassembled WGS sequence"/>
</dbReference>
<dbReference type="OrthoDB" id="8962942at2759"/>
<dbReference type="AlphaFoldDB" id="A0A835LRS0"/>
<gene>
    <name evidence="1" type="ORF">IFM89_016000</name>
</gene>